<proteinExistence type="predicted"/>
<sequence>MSDRATKYNDTKFNEWIAEGKAPAIPATLRLYNTLISLGIKIVFLTGTSQRFLDIRTVNLKKAGFYTWEKLILKPTSTGHISSLEYKSKNRDELVLEGYRIVGNIGDQWSDILGTNVGLRTFKLPDPMYYIA</sequence>
<gene>
    <name evidence="1" type="ORF">M9H77_37228</name>
</gene>
<accession>A0ACB9ZUV2</accession>
<dbReference type="Proteomes" id="UP001060085">
    <property type="component" value="Linkage Group LG08"/>
</dbReference>
<organism evidence="1 2">
    <name type="scientific">Catharanthus roseus</name>
    <name type="common">Madagascar periwinkle</name>
    <name type="synonym">Vinca rosea</name>
    <dbReference type="NCBI Taxonomy" id="4058"/>
    <lineage>
        <taxon>Eukaryota</taxon>
        <taxon>Viridiplantae</taxon>
        <taxon>Streptophyta</taxon>
        <taxon>Embryophyta</taxon>
        <taxon>Tracheophyta</taxon>
        <taxon>Spermatophyta</taxon>
        <taxon>Magnoliopsida</taxon>
        <taxon>eudicotyledons</taxon>
        <taxon>Gunneridae</taxon>
        <taxon>Pentapetalae</taxon>
        <taxon>asterids</taxon>
        <taxon>lamiids</taxon>
        <taxon>Gentianales</taxon>
        <taxon>Apocynaceae</taxon>
        <taxon>Rauvolfioideae</taxon>
        <taxon>Vinceae</taxon>
        <taxon>Catharanthinae</taxon>
        <taxon>Catharanthus</taxon>
    </lineage>
</organism>
<name>A0ACB9ZUV2_CATRO</name>
<evidence type="ECO:0000313" key="1">
    <source>
        <dbReference type="EMBL" id="KAI5651223.1"/>
    </source>
</evidence>
<dbReference type="EMBL" id="CM044708">
    <property type="protein sequence ID" value="KAI5651223.1"/>
    <property type="molecule type" value="Genomic_DNA"/>
</dbReference>
<reference evidence="2" key="1">
    <citation type="journal article" date="2023" name="Nat. Plants">
        <title>Single-cell RNA sequencing provides a high-resolution roadmap for understanding the multicellular compartmentation of specialized metabolism.</title>
        <authorList>
            <person name="Sun S."/>
            <person name="Shen X."/>
            <person name="Li Y."/>
            <person name="Li Y."/>
            <person name="Wang S."/>
            <person name="Li R."/>
            <person name="Zhang H."/>
            <person name="Shen G."/>
            <person name="Guo B."/>
            <person name="Wei J."/>
            <person name="Xu J."/>
            <person name="St-Pierre B."/>
            <person name="Chen S."/>
            <person name="Sun C."/>
        </authorList>
    </citation>
    <scope>NUCLEOTIDE SEQUENCE [LARGE SCALE GENOMIC DNA]</scope>
</reference>
<protein>
    <submittedName>
        <fullName evidence="1">Uncharacterized protein</fullName>
    </submittedName>
</protein>
<keyword evidence="2" id="KW-1185">Reference proteome</keyword>
<comment type="caution">
    <text evidence="1">The sequence shown here is derived from an EMBL/GenBank/DDBJ whole genome shotgun (WGS) entry which is preliminary data.</text>
</comment>
<evidence type="ECO:0000313" key="2">
    <source>
        <dbReference type="Proteomes" id="UP001060085"/>
    </source>
</evidence>